<comment type="subcellular location">
    <subcellularLocation>
        <location evidence="1">Cell outer membrane</location>
    </subcellularLocation>
</comment>
<reference evidence="9 10" key="2">
    <citation type="journal article" date="2023" name="Plant Pathol.">
        <title>Dismantling and reorganizing Pseudomonas marginalis sensu#lato.</title>
        <authorList>
            <person name="Sawada H."/>
            <person name="Fujikawa T."/>
            <person name="Satou M."/>
        </authorList>
    </citation>
    <scope>NUCLEOTIDE SEQUENCE [LARGE SCALE GENOMIC DNA]</scope>
    <source>
        <strain evidence="9 10">MAFF 302030</strain>
    </source>
</reference>
<keyword evidence="2" id="KW-1134">Transmembrane beta strand</keyword>
<evidence type="ECO:0000256" key="6">
    <source>
        <dbReference type="SAM" id="Coils"/>
    </source>
</evidence>
<evidence type="ECO:0000256" key="4">
    <source>
        <dbReference type="ARBA" id="ARBA00023136"/>
    </source>
</evidence>
<evidence type="ECO:0000256" key="8">
    <source>
        <dbReference type="SAM" id="SignalP"/>
    </source>
</evidence>
<keyword evidence="4" id="KW-0472">Membrane</keyword>
<dbReference type="PANTHER" id="PTHR30026">
    <property type="entry name" value="OUTER MEMBRANE PROTEIN TOLC"/>
    <property type="match status" value="1"/>
</dbReference>
<name>A0A9X1YWC4_9PSED</name>
<dbReference type="GO" id="GO:1990281">
    <property type="term" value="C:efflux pump complex"/>
    <property type="evidence" value="ECO:0007669"/>
    <property type="project" value="TreeGrafter"/>
</dbReference>
<evidence type="ECO:0000256" key="5">
    <source>
        <dbReference type="ARBA" id="ARBA00023237"/>
    </source>
</evidence>
<evidence type="ECO:0000313" key="9">
    <source>
        <dbReference type="EMBL" id="MCK9799350.1"/>
    </source>
</evidence>
<evidence type="ECO:0000256" key="3">
    <source>
        <dbReference type="ARBA" id="ARBA00022692"/>
    </source>
</evidence>
<keyword evidence="3" id="KW-0812">Transmembrane</keyword>
<organism evidence="9 10">
    <name type="scientific">Pseudomonas morbosilactucae</name>
    <dbReference type="NCBI Taxonomy" id="2938197"/>
    <lineage>
        <taxon>Bacteria</taxon>
        <taxon>Pseudomonadati</taxon>
        <taxon>Pseudomonadota</taxon>
        <taxon>Gammaproteobacteria</taxon>
        <taxon>Pseudomonadales</taxon>
        <taxon>Pseudomonadaceae</taxon>
        <taxon>Pseudomonas</taxon>
    </lineage>
</organism>
<protein>
    <submittedName>
        <fullName evidence="9">TolC family protein</fullName>
    </submittedName>
</protein>
<feature type="region of interest" description="Disordered" evidence="7">
    <location>
        <begin position="117"/>
        <end position="143"/>
    </location>
</feature>
<dbReference type="GO" id="GO:0009279">
    <property type="term" value="C:cell outer membrane"/>
    <property type="evidence" value="ECO:0007669"/>
    <property type="project" value="UniProtKB-SubCell"/>
</dbReference>
<feature type="signal peptide" evidence="8">
    <location>
        <begin position="1"/>
        <end position="30"/>
    </location>
</feature>
<accession>A0A9X1YWC4</accession>
<evidence type="ECO:0000256" key="2">
    <source>
        <dbReference type="ARBA" id="ARBA00022452"/>
    </source>
</evidence>
<reference evidence="9 10" key="1">
    <citation type="journal article" date="2022" name="Int. J. Syst. Evol. Microbiol.">
        <title>Pseudomonas aegrilactucae sp. nov. and Pseudomonas morbosilactucae sp. nov., pathogens causing bacterial rot of lettuce in Japan.</title>
        <authorList>
            <person name="Sawada H."/>
            <person name="Fujikawa T."/>
            <person name="Satou M."/>
        </authorList>
    </citation>
    <scope>NUCLEOTIDE SEQUENCE [LARGE SCALE GENOMIC DNA]</scope>
    <source>
        <strain evidence="9 10">MAFF 302030</strain>
    </source>
</reference>
<dbReference type="RefSeq" id="WP_268265700.1">
    <property type="nucleotide sequence ID" value="NZ_JALQCW010000039.1"/>
</dbReference>
<gene>
    <name evidence="9" type="ORF">M1B34_16960</name>
</gene>
<keyword evidence="8" id="KW-0732">Signal</keyword>
<comment type="caution">
    <text evidence="9">The sequence shown here is derived from an EMBL/GenBank/DDBJ whole genome shotgun (WGS) entry which is preliminary data.</text>
</comment>
<evidence type="ECO:0000313" key="10">
    <source>
        <dbReference type="Proteomes" id="UP001155059"/>
    </source>
</evidence>
<evidence type="ECO:0000256" key="7">
    <source>
        <dbReference type="SAM" id="MobiDB-lite"/>
    </source>
</evidence>
<feature type="chain" id="PRO_5040991475" evidence="8">
    <location>
        <begin position="31"/>
        <end position="562"/>
    </location>
</feature>
<keyword evidence="6" id="KW-0175">Coiled coil</keyword>
<dbReference type="GO" id="GO:0015288">
    <property type="term" value="F:porin activity"/>
    <property type="evidence" value="ECO:0007669"/>
    <property type="project" value="TreeGrafter"/>
</dbReference>
<dbReference type="AlphaFoldDB" id="A0A9X1YWC4"/>
<dbReference type="EMBL" id="JALQCW010000039">
    <property type="protein sequence ID" value="MCK9799350.1"/>
    <property type="molecule type" value="Genomic_DNA"/>
</dbReference>
<dbReference type="Proteomes" id="UP001155059">
    <property type="component" value="Unassembled WGS sequence"/>
</dbReference>
<dbReference type="PANTHER" id="PTHR30026:SF20">
    <property type="entry name" value="OUTER MEMBRANE PROTEIN TOLC"/>
    <property type="match status" value="1"/>
</dbReference>
<dbReference type="GO" id="GO:0015562">
    <property type="term" value="F:efflux transmembrane transporter activity"/>
    <property type="evidence" value="ECO:0007669"/>
    <property type="project" value="InterPro"/>
</dbReference>
<dbReference type="Gene3D" id="1.20.1600.10">
    <property type="entry name" value="Outer membrane efflux proteins (OEP)"/>
    <property type="match status" value="1"/>
</dbReference>
<dbReference type="SUPFAM" id="SSF56954">
    <property type="entry name" value="Outer membrane efflux proteins (OEP)"/>
    <property type="match status" value="1"/>
</dbReference>
<keyword evidence="5" id="KW-0998">Cell outer membrane</keyword>
<sequence length="562" mass="61555">MIKQQPPATAKRLPLRLAVGLAAFTLSACAVKPEPVSLDQQIAQASADRASMFDGQEPVTRPISLEEAMARAVKYNLQQRLGLMERALEDNLLDVQNLDMLPKLAARAGWRGRDNISASSSQSIRTGNQSLEPSTSQDRGTRSADLQMSWNVLDFGLGYFSAKAQANKSLAAEERRRRIVADIIAQVRSAYWEAATAERLKPDVQRALVEARGALAHARQTEQQRLLAPLDALRFQKGLLEMVRQLEAVDGELANAKSRLAALMNLPPASDYRLVLPSEQQLNQPTLAYRLDDLEAMAMVKRPEVREESYLARNAVLETRSALLRLLPGASLFVGTNYDSNSYTVNNHWADAGVQVSWNLMSVLSYPAIVRAGEARSAVADMRRQALRMAVLTQVNVAWQQYQQASVLFDRSNELQRIQRGILTQTESAVQSDAQTLVERVRTRTETVLATRIRDRSYAQLQSAYGAVYQAAGLDPLPERLSGDSIASLSQAILDNSLALAQGKAPVPSLPASQPSPVASVFPVAQPSRPVSAPVQQVDLWNSLGSLQGAPLLPVAAPTRQR</sequence>
<proteinExistence type="predicted"/>
<dbReference type="InterPro" id="IPR051906">
    <property type="entry name" value="TolC-like"/>
</dbReference>
<dbReference type="PROSITE" id="PS51257">
    <property type="entry name" value="PROKAR_LIPOPROTEIN"/>
    <property type="match status" value="1"/>
</dbReference>
<feature type="coiled-coil region" evidence="6">
    <location>
        <begin position="239"/>
        <end position="266"/>
    </location>
</feature>
<evidence type="ECO:0000256" key="1">
    <source>
        <dbReference type="ARBA" id="ARBA00004442"/>
    </source>
</evidence>